<evidence type="ECO:0000259" key="4">
    <source>
        <dbReference type="Pfam" id="PF06441"/>
    </source>
</evidence>
<comment type="caution">
    <text evidence="5">The sequence shown here is derived from an EMBL/GenBank/DDBJ whole genome shotgun (WGS) entry which is preliminary data.</text>
</comment>
<dbReference type="GO" id="GO:0097176">
    <property type="term" value="P:epoxide metabolic process"/>
    <property type="evidence" value="ECO:0007669"/>
    <property type="project" value="TreeGrafter"/>
</dbReference>
<dbReference type="AlphaFoldDB" id="A0A5N5QSK5"/>
<evidence type="ECO:0000256" key="2">
    <source>
        <dbReference type="ARBA" id="ARBA00022801"/>
    </source>
</evidence>
<dbReference type="PRINTS" id="PR00412">
    <property type="entry name" value="EPOXHYDRLASE"/>
</dbReference>
<evidence type="ECO:0000256" key="1">
    <source>
        <dbReference type="ARBA" id="ARBA00010088"/>
    </source>
</evidence>
<dbReference type="InterPro" id="IPR010497">
    <property type="entry name" value="Epoxide_hydro_N"/>
</dbReference>
<protein>
    <submittedName>
        <fullName evidence="5">Epoxide hydrolase</fullName>
    </submittedName>
</protein>
<dbReference type="PANTHER" id="PTHR21661:SF71">
    <property type="entry name" value="EPOXIDE HYDROLASE N-TERMINAL DOMAIN-CONTAINING PROTEIN"/>
    <property type="match status" value="1"/>
</dbReference>
<dbReference type="GO" id="GO:0004301">
    <property type="term" value="F:epoxide hydrolase activity"/>
    <property type="evidence" value="ECO:0007669"/>
    <property type="project" value="TreeGrafter"/>
</dbReference>
<dbReference type="InterPro" id="IPR029058">
    <property type="entry name" value="AB_hydrolase_fold"/>
</dbReference>
<comment type="similarity">
    <text evidence="1">Belongs to the peptidase S33 family.</text>
</comment>
<dbReference type="Gene3D" id="3.40.50.1820">
    <property type="entry name" value="alpha/beta hydrolase"/>
    <property type="match status" value="1"/>
</dbReference>
<evidence type="ECO:0000256" key="3">
    <source>
        <dbReference type="PIRSR" id="PIRSR001112-1"/>
    </source>
</evidence>
<keyword evidence="6" id="KW-1185">Reference proteome</keyword>
<dbReference type="InterPro" id="IPR016292">
    <property type="entry name" value="Epoxide_hydrolase"/>
</dbReference>
<organism evidence="5 6">
    <name type="scientific">Ceratobasidium theobromae</name>
    <dbReference type="NCBI Taxonomy" id="1582974"/>
    <lineage>
        <taxon>Eukaryota</taxon>
        <taxon>Fungi</taxon>
        <taxon>Dikarya</taxon>
        <taxon>Basidiomycota</taxon>
        <taxon>Agaricomycotina</taxon>
        <taxon>Agaricomycetes</taxon>
        <taxon>Cantharellales</taxon>
        <taxon>Ceratobasidiaceae</taxon>
        <taxon>Ceratobasidium</taxon>
    </lineage>
</organism>
<evidence type="ECO:0000313" key="5">
    <source>
        <dbReference type="EMBL" id="KAB5594553.1"/>
    </source>
</evidence>
<dbReference type="PANTHER" id="PTHR21661">
    <property type="entry name" value="EPOXIDE HYDROLASE 1-RELATED"/>
    <property type="match status" value="1"/>
</dbReference>
<name>A0A5N5QSK5_9AGAM</name>
<evidence type="ECO:0000313" key="6">
    <source>
        <dbReference type="Proteomes" id="UP000383932"/>
    </source>
</evidence>
<sequence>MQYNDIRQFNISVADGVLTDLNKKLELTRLPDELDLPFDQSWDWGMPLAVLKPVLDYWRTTYDWRSVEKRINETLPQFTAHVESLSHGLQEIHFVHKRSDSETATPLLFIHGWPGSFMEVSKIIDGLTNPTNPKDPAFHVVAPSLPGFAFSERASTPGMDVIATAFVFDKLMIKLGYKYYIAQGGDWGARVCRGLALHHQETCVGTHSNLFSYGGPGFWRNPMITLKLILGGKGLPGGYSGDEMAGVKRMQEFLSTGNAYMRLQGTRPQASHSLAHQLLSRLRSEKRHSHMHSQVSAPIAHSSPDFKQRTDSPIGLLAWIGEKLYAWTDNYPWTPEELVTWTMLYWIQGPAGGLRFYKENHITSRGSRTGPHAELEFQWSPTPFGFSYFPKEVAPIPLDWVGLRQKLVYAKKHNKGGHFAAWEVPGPLSDDIREFTKIVLKNDKRLCLKN</sequence>
<dbReference type="EMBL" id="SSOP01000019">
    <property type="protein sequence ID" value="KAB5594553.1"/>
    <property type="molecule type" value="Genomic_DNA"/>
</dbReference>
<accession>A0A5N5QSK5</accession>
<keyword evidence="2 5" id="KW-0378">Hydrolase</keyword>
<feature type="domain" description="Epoxide hydrolase N-terminal" evidence="4">
    <location>
        <begin position="6"/>
        <end position="120"/>
    </location>
</feature>
<dbReference type="InterPro" id="IPR000639">
    <property type="entry name" value="Epox_hydrolase-like"/>
</dbReference>
<proteinExistence type="inferred from homology"/>
<dbReference type="SUPFAM" id="SSF53474">
    <property type="entry name" value="alpha/beta-Hydrolases"/>
    <property type="match status" value="1"/>
</dbReference>
<gene>
    <name evidence="5" type="ORF">CTheo_2036</name>
</gene>
<reference evidence="5 6" key="1">
    <citation type="journal article" date="2019" name="Fungal Biol. Biotechnol.">
        <title>Draft genome sequence of fastidious pathogen Ceratobasidium theobromae, which causes vascular-streak dieback in Theobroma cacao.</title>
        <authorList>
            <person name="Ali S.S."/>
            <person name="Asman A."/>
            <person name="Shao J."/>
            <person name="Firmansyah A.P."/>
            <person name="Susilo A.W."/>
            <person name="Rosmana A."/>
            <person name="McMahon P."/>
            <person name="Junaid M."/>
            <person name="Guest D."/>
            <person name="Kheng T.Y."/>
            <person name="Meinhardt L.W."/>
            <person name="Bailey B.A."/>
        </authorList>
    </citation>
    <scope>NUCLEOTIDE SEQUENCE [LARGE SCALE GENOMIC DNA]</scope>
    <source>
        <strain evidence="5 6">CT2</strain>
    </source>
</reference>
<dbReference type="PIRSF" id="PIRSF001112">
    <property type="entry name" value="Epoxide_hydrolase"/>
    <property type="match status" value="1"/>
</dbReference>
<dbReference type="OrthoDB" id="7130006at2759"/>
<dbReference type="Pfam" id="PF06441">
    <property type="entry name" value="EHN"/>
    <property type="match status" value="1"/>
</dbReference>
<feature type="active site" description="Proton acceptor" evidence="3">
    <location>
        <position position="418"/>
    </location>
</feature>
<feature type="active site" description="Proton donor" evidence="3">
    <location>
        <position position="357"/>
    </location>
</feature>
<feature type="active site" description="Nucleophile" evidence="3">
    <location>
        <position position="186"/>
    </location>
</feature>
<dbReference type="Proteomes" id="UP000383932">
    <property type="component" value="Unassembled WGS sequence"/>
</dbReference>